<protein>
    <submittedName>
        <fullName evidence="1">Uncharacterized protein</fullName>
    </submittedName>
</protein>
<organism evidence="1 2">
    <name type="scientific">Dendrothele bispora (strain CBS 962.96)</name>
    <dbReference type="NCBI Taxonomy" id="1314807"/>
    <lineage>
        <taxon>Eukaryota</taxon>
        <taxon>Fungi</taxon>
        <taxon>Dikarya</taxon>
        <taxon>Basidiomycota</taxon>
        <taxon>Agaricomycotina</taxon>
        <taxon>Agaricomycetes</taxon>
        <taxon>Agaricomycetidae</taxon>
        <taxon>Agaricales</taxon>
        <taxon>Agaricales incertae sedis</taxon>
        <taxon>Dendrothele</taxon>
    </lineage>
</organism>
<evidence type="ECO:0000313" key="2">
    <source>
        <dbReference type="Proteomes" id="UP000297245"/>
    </source>
</evidence>
<proteinExistence type="predicted"/>
<reference evidence="1 2" key="1">
    <citation type="journal article" date="2019" name="Nat. Ecol. Evol.">
        <title>Megaphylogeny resolves global patterns of mushroom evolution.</title>
        <authorList>
            <person name="Varga T."/>
            <person name="Krizsan K."/>
            <person name="Foldi C."/>
            <person name="Dima B."/>
            <person name="Sanchez-Garcia M."/>
            <person name="Sanchez-Ramirez S."/>
            <person name="Szollosi G.J."/>
            <person name="Szarkandi J.G."/>
            <person name="Papp V."/>
            <person name="Albert L."/>
            <person name="Andreopoulos W."/>
            <person name="Angelini C."/>
            <person name="Antonin V."/>
            <person name="Barry K.W."/>
            <person name="Bougher N.L."/>
            <person name="Buchanan P."/>
            <person name="Buyck B."/>
            <person name="Bense V."/>
            <person name="Catcheside P."/>
            <person name="Chovatia M."/>
            <person name="Cooper J."/>
            <person name="Damon W."/>
            <person name="Desjardin D."/>
            <person name="Finy P."/>
            <person name="Geml J."/>
            <person name="Haridas S."/>
            <person name="Hughes K."/>
            <person name="Justo A."/>
            <person name="Karasinski D."/>
            <person name="Kautmanova I."/>
            <person name="Kiss B."/>
            <person name="Kocsube S."/>
            <person name="Kotiranta H."/>
            <person name="LaButti K.M."/>
            <person name="Lechner B.E."/>
            <person name="Liimatainen K."/>
            <person name="Lipzen A."/>
            <person name="Lukacs Z."/>
            <person name="Mihaltcheva S."/>
            <person name="Morgado L.N."/>
            <person name="Niskanen T."/>
            <person name="Noordeloos M.E."/>
            <person name="Ohm R.A."/>
            <person name="Ortiz-Santana B."/>
            <person name="Ovrebo C."/>
            <person name="Racz N."/>
            <person name="Riley R."/>
            <person name="Savchenko A."/>
            <person name="Shiryaev A."/>
            <person name="Soop K."/>
            <person name="Spirin V."/>
            <person name="Szebenyi C."/>
            <person name="Tomsovsky M."/>
            <person name="Tulloss R.E."/>
            <person name="Uehling J."/>
            <person name="Grigoriev I.V."/>
            <person name="Vagvolgyi C."/>
            <person name="Papp T."/>
            <person name="Martin F.M."/>
            <person name="Miettinen O."/>
            <person name="Hibbett D.S."/>
            <person name="Nagy L.G."/>
        </authorList>
    </citation>
    <scope>NUCLEOTIDE SEQUENCE [LARGE SCALE GENOMIC DNA]</scope>
    <source>
        <strain evidence="1 2">CBS 962.96</strain>
    </source>
</reference>
<dbReference type="Proteomes" id="UP000297245">
    <property type="component" value="Unassembled WGS sequence"/>
</dbReference>
<dbReference type="AlphaFoldDB" id="A0A4S8LCI2"/>
<name>A0A4S8LCI2_DENBC</name>
<evidence type="ECO:0000313" key="1">
    <source>
        <dbReference type="EMBL" id="THU86626.1"/>
    </source>
</evidence>
<accession>A0A4S8LCI2</accession>
<keyword evidence="2" id="KW-1185">Reference proteome</keyword>
<gene>
    <name evidence="1" type="ORF">K435DRAFT_804947</name>
</gene>
<sequence length="232" mass="25974">MSIVPYDRFLFDAWQFQTPEDIFRRGPAVDKDMVIEEAGVVLSVSISSKSSLALNSFERWTMRILTIKLHRISMASPVQTRSSSSQARMNIILDRNFPRRIFVRFVTCCRKIFVGYGVRNLEGVPMSTLTGAMISTTTTTTTNERGSASSDIFVFDNSHIGEWESGVVDFFFDGTADYSVIFIIGFGFLESGLTSASMKTTTSGSALSDNLSIYFRFYTAAQVDEEGSTRRR</sequence>
<dbReference type="EMBL" id="ML179488">
    <property type="protein sequence ID" value="THU86626.1"/>
    <property type="molecule type" value="Genomic_DNA"/>
</dbReference>